<name>A0ABU3BSE9_9BACT</name>
<organism evidence="1 2">
    <name type="scientific">Rubrivirga litoralis</name>
    <dbReference type="NCBI Taxonomy" id="3075598"/>
    <lineage>
        <taxon>Bacteria</taxon>
        <taxon>Pseudomonadati</taxon>
        <taxon>Rhodothermota</taxon>
        <taxon>Rhodothermia</taxon>
        <taxon>Rhodothermales</taxon>
        <taxon>Rubricoccaceae</taxon>
        <taxon>Rubrivirga</taxon>
    </lineage>
</organism>
<sequence>MAPPRPAAKIKGKTPPQMFESVGAFERAHRPQDATPPGGAVDFFVVPRFHACIQTTPSAVDFYFDVLHPRQSWRTLAIRTVFKAAISSRVVRGGLVRAGLLHSVYAAPPVPNVRWADFEVLLGEWQFSGAFCDRLGTVSHVLTHDRNADRLRNEVDARRELAGVVSLPRLHAASLDGDARGWIEDVVYESPPADDRPLDWAQRAMLRAYDATRETARVGEYLDRLQAETDERYAAAPPEVKRSVDALLDLARRSADEAGVRELALARCHGDLNWMQMVGPLDAPVLIDWSESEVCSVFHDLVYSSIRYGRWRNYPAKDYPDMYAVLRDALRDEMAGVPGIFASALVLAEVGVKQHVDHVRELGSWGAWRNHVRELFDSIGEPERLDVPGGARVETSLRRAV</sequence>
<dbReference type="EMBL" id="JAVRHT010000023">
    <property type="protein sequence ID" value="MDT0632221.1"/>
    <property type="molecule type" value="Genomic_DNA"/>
</dbReference>
<evidence type="ECO:0000313" key="1">
    <source>
        <dbReference type="EMBL" id="MDT0632221.1"/>
    </source>
</evidence>
<evidence type="ECO:0008006" key="3">
    <source>
        <dbReference type="Google" id="ProtNLM"/>
    </source>
</evidence>
<accession>A0ABU3BSE9</accession>
<dbReference type="Proteomes" id="UP001267426">
    <property type="component" value="Unassembled WGS sequence"/>
</dbReference>
<dbReference type="RefSeq" id="WP_311663927.1">
    <property type="nucleotide sequence ID" value="NZ_JAVRHT010000023.1"/>
</dbReference>
<dbReference type="InterPro" id="IPR011009">
    <property type="entry name" value="Kinase-like_dom_sf"/>
</dbReference>
<evidence type="ECO:0000313" key="2">
    <source>
        <dbReference type="Proteomes" id="UP001267426"/>
    </source>
</evidence>
<protein>
    <recommendedName>
        <fullName evidence="3">Aminoglycoside phosphotransferase domain-containing protein</fullName>
    </recommendedName>
</protein>
<gene>
    <name evidence="1" type="ORF">RM540_10735</name>
</gene>
<keyword evidence="2" id="KW-1185">Reference proteome</keyword>
<reference evidence="1 2" key="1">
    <citation type="submission" date="2023-09" db="EMBL/GenBank/DDBJ databases">
        <authorList>
            <person name="Rey-Velasco X."/>
        </authorList>
    </citation>
    <scope>NUCLEOTIDE SEQUENCE [LARGE SCALE GENOMIC DNA]</scope>
    <source>
        <strain evidence="1 2">F394</strain>
    </source>
</reference>
<proteinExistence type="predicted"/>
<dbReference type="SUPFAM" id="SSF56112">
    <property type="entry name" value="Protein kinase-like (PK-like)"/>
    <property type="match status" value="1"/>
</dbReference>
<comment type="caution">
    <text evidence="1">The sequence shown here is derived from an EMBL/GenBank/DDBJ whole genome shotgun (WGS) entry which is preliminary data.</text>
</comment>